<feature type="domain" description="Cyclic nucleotide-binding" evidence="2">
    <location>
        <begin position="245"/>
        <end position="353"/>
    </location>
</feature>
<dbReference type="InterPro" id="IPR018490">
    <property type="entry name" value="cNMP-bd_dom_sf"/>
</dbReference>
<dbReference type="InterPro" id="IPR018488">
    <property type="entry name" value="cNMP-bd_CS"/>
</dbReference>
<evidence type="ECO:0000259" key="2">
    <source>
        <dbReference type="PROSITE" id="PS50042"/>
    </source>
</evidence>
<sequence>METSVFLGEVDNDDEEQDYMNPALQKRRGATIMDVLPPPPPLPAKALVKTHSSSSTEGSDEYSQDEGSEQEDDLAKYRPEVSEDVGGPSDPEKAEDAKPSGAMDEEGDEAVRERGRRRSSVIQNVLPLNTPPLLHDSAARRRALLCARTPLERFRAIANTIKHNLKWAKMLAASKQEGEQKSQFTVQQEDGKDTSLTFNVNAFKANVQSVTTLPAAVKLTMRKNPWERSPEDLAYIFSFVDKLKCFDRYSSTVKQELSCVLHYESFEDGRVIVKQGHPGLSFYFILSGAVTVEVTEEDKRTGERNTHIMGEHTAGSSFGELALLHGSKRTATIICKGDAEFLVLDKPDFDQVLRRSYQQEWETRMSALRSLAAFGQWSEEELSATNDRAKLVEFPPNTPIISNLAQAPDDIYFIKSGTCKVVREVTLLQSCLPFGHTKLSLPPLDADHKVLDSFKPEKYQRLSRKLLHIANIGKGKFFGVGEDLRRTHIISAGKVECILVSRVSFMRHDRGKSLECMQQTVEQLYPSYEETFTSYLQDKRWRAYKHGLVQELAFRRNIPNNTTLDDVPLILRRDDKI</sequence>
<dbReference type="PROSITE" id="PS00889">
    <property type="entry name" value="CNMP_BINDING_2"/>
    <property type="match status" value="1"/>
</dbReference>
<keyword evidence="3" id="KW-1185">Reference proteome</keyword>
<evidence type="ECO:0000256" key="1">
    <source>
        <dbReference type="SAM" id="MobiDB-lite"/>
    </source>
</evidence>
<evidence type="ECO:0000313" key="3">
    <source>
        <dbReference type="Proteomes" id="UP000694845"/>
    </source>
</evidence>
<dbReference type="SUPFAM" id="SSF51206">
    <property type="entry name" value="cAMP-binding domain-like"/>
    <property type="match status" value="2"/>
</dbReference>
<dbReference type="AlphaFoldDB" id="A0A8B7XW83"/>
<dbReference type="Proteomes" id="UP000694845">
    <property type="component" value="Unplaced"/>
</dbReference>
<protein>
    <submittedName>
        <fullName evidence="4">Uncharacterized protein LOC110975934</fullName>
    </submittedName>
</protein>
<feature type="compositionally biased region" description="Acidic residues" evidence="1">
    <location>
        <begin position="58"/>
        <end position="72"/>
    </location>
</feature>
<organism evidence="3 4">
    <name type="scientific">Acanthaster planci</name>
    <name type="common">Crown-of-thorns starfish</name>
    <dbReference type="NCBI Taxonomy" id="133434"/>
    <lineage>
        <taxon>Eukaryota</taxon>
        <taxon>Metazoa</taxon>
        <taxon>Echinodermata</taxon>
        <taxon>Eleutherozoa</taxon>
        <taxon>Asterozoa</taxon>
        <taxon>Asteroidea</taxon>
        <taxon>Valvatacea</taxon>
        <taxon>Valvatida</taxon>
        <taxon>Acanthasteridae</taxon>
        <taxon>Acanthaster</taxon>
    </lineage>
</organism>
<accession>A0A8B7XW83</accession>
<reference evidence="4" key="1">
    <citation type="submission" date="2025-08" db="UniProtKB">
        <authorList>
            <consortium name="RefSeq"/>
        </authorList>
    </citation>
    <scope>IDENTIFICATION</scope>
</reference>
<feature type="compositionally biased region" description="Low complexity" evidence="1">
    <location>
        <begin position="44"/>
        <end position="57"/>
    </location>
</feature>
<dbReference type="SMART" id="SM00100">
    <property type="entry name" value="cNMP"/>
    <property type="match status" value="1"/>
</dbReference>
<dbReference type="PANTHER" id="PTHR23011">
    <property type="entry name" value="CYCLIC NUCLEOTIDE-BINDING DOMAIN CONTAINING PROTEIN"/>
    <property type="match status" value="1"/>
</dbReference>
<dbReference type="Pfam" id="PF00027">
    <property type="entry name" value="cNMP_binding"/>
    <property type="match status" value="1"/>
</dbReference>
<gene>
    <name evidence="4" type="primary">LOC110975934</name>
</gene>
<dbReference type="InterPro" id="IPR014710">
    <property type="entry name" value="RmlC-like_jellyroll"/>
</dbReference>
<proteinExistence type="predicted"/>
<dbReference type="OMA" id="MTKIWDE"/>
<dbReference type="PROSITE" id="PS50042">
    <property type="entry name" value="CNMP_BINDING_3"/>
    <property type="match status" value="1"/>
</dbReference>
<dbReference type="KEGG" id="aplc:110975934"/>
<evidence type="ECO:0000313" key="4">
    <source>
        <dbReference type="RefSeq" id="XP_022084507.1"/>
    </source>
</evidence>
<dbReference type="OrthoDB" id="166212at2759"/>
<dbReference type="InterPro" id="IPR000595">
    <property type="entry name" value="cNMP-bd_dom"/>
</dbReference>
<name>A0A8B7XW83_ACAPL</name>
<feature type="region of interest" description="Disordered" evidence="1">
    <location>
        <begin position="1"/>
        <end position="118"/>
    </location>
</feature>
<dbReference type="RefSeq" id="XP_022084507.1">
    <property type="nucleotide sequence ID" value="XM_022228815.1"/>
</dbReference>
<dbReference type="GeneID" id="110975934"/>
<dbReference type="Gene3D" id="2.60.120.10">
    <property type="entry name" value="Jelly Rolls"/>
    <property type="match status" value="2"/>
</dbReference>
<dbReference type="CDD" id="cd00038">
    <property type="entry name" value="CAP_ED"/>
    <property type="match status" value="1"/>
</dbReference>
<dbReference type="PANTHER" id="PTHR23011:SF44">
    <property type="entry name" value="CYCLIC NUCLEOTIDE-BINDING DOMAIN-CONTAINING PROTEIN"/>
    <property type="match status" value="1"/>
</dbReference>